<dbReference type="Gene3D" id="1.10.760.10">
    <property type="entry name" value="Cytochrome c-like domain"/>
    <property type="match status" value="2"/>
</dbReference>
<evidence type="ECO:0000256" key="9">
    <source>
        <dbReference type="PIRSR" id="PIRSR000005-2"/>
    </source>
</evidence>
<dbReference type="PANTHER" id="PTHR33751:SF9">
    <property type="entry name" value="CYTOCHROME C4"/>
    <property type="match status" value="1"/>
</dbReference>
<keyword evidence="7 9" id="KW-0408">Iron</keyword>
<dbReference type="GO" id="GO:0042597">
    <property type="term" value="C:periplasmic space"/>
    <property type="evidence" value="ECO:0007669"/>
    <property type="project" value="UniProtKB-SubCell"/>
</dbReference>
<dbReference type="InterPro" id="IPR050597">
    <property type="entry name" value="Cytochrome_c_Oxidase_Subunit"/>
</dbReference>
<dbReference type="RefSeq" id="WP_248994854.1">
    <property type="nucleotide sequence ID" value="NZ_JAKIKP010000003.1"/>
</dbReference>
<gene>
    <name evidence="12" type="ORF">L2672_05610</name>
</gene>
<sequence length="225" mass="23689">MMRIHIFKACLLVVSSAVMLPSIAATPLTADINAGKTLANQGGGTTAPCMTCHGVNGEGMAVSNFPRLAGSSQYYLRKQLEDFRSAKRQQPLMQPMAAGLNDQQILDVSAYYASLPSTNLPEPTAVDPKAYAAGEQLAERGDIERQLVACANCHGPQGIGLPPAIPALIGQSSGYIAAQLNAWQQGQRKNDDGGLMAEVASNLTAEDIAAVAAYYSAVRQNEAKP</sequence>
<feature type="binding site" description="axial binding residue" evidence="9">
    <location>
        <position position="93"/>
    </location>
    <ligand>
        <name>heme c</name>
        <dbReference type="ChEBI" id="CHEBI:61717"/>
        <label>1</label>
    </ligand>
    <ligandPart>
        <name>Fe</name>
        <dbReference type="ChEBI" id="CHEBI:18248"/>
    </ligandPart>
</feature>
<keyword evidence="10" id="KW-0732">Signal</keyword>
<dbReference type="Pfam" id="PF00034">
    <property type="entry name" value="Cytochrom_C"/>
    <property type="match status" value="2"/>
</dbReference>
<feature type="binding site" description="axial binding residue" evidence="9">
    <location>
        <position position="154"/>
    </location>
    <ligand>
        <name>heme c</name>
        <dbReference type="ChEBI" id="CHEBI:61717"/>
        <label>2</label>
    </ligand>
    <ligandPart>
        <name>Fe</name>
        <dbReference type="ChEBI" id="CHEBI:18248"/>
    </ligandPart>
</feature>
<organism evidence="12 13">
    <name type="scientific">Shewanella gaetbuli</name>
    <dbReference type="NCBI Taxonomy" id="220752"/>
    <lineage>
        <taxon>Bacteria</taxon>
        <taxon>Pseudomonadati</taxon>
        <taxon>Pseudomonadota</taxon>
        <taxon>Gammaproteobacteria</taxon>
        <taxon>Alteromonadales</taxon>
        <taxon>Shewanellaceae</taxon>
        <taxon>Shewanella</taxon>
    </lineage>
</organism>
<keyword evidence="6" id="KW-0249">Electron transport</keyword>
<feature type="chain" id="PRO_5040742215" evidence="10">
    <location>
        <begin position="25"/>
        <end position="225"/>
    </location>
</feature>
<dbReference type="InterPro" id="IPR024167">
    <property type="entry name" value="Cytochrome_c4-like"/>
</dbReference>
<keyword evidence="5" id="KW-0574">Periplasm</keyword>
<keyword evidence="4 9" id="KW-0479">Metal-binding</keyword>
<name>A0A9X1ZH12_9GAMM</name>
<evidence type="ECO:0000313" key="12">
    <source>
        <dbReference type="EMBL" id="MCL1142169.1"/>
    </source>
</evidence>
<evidence type="ECO:0000259" key="11">
    <source>
        <dbReference type="PROSITE" id="PS51007"/>
    </source>
</evidence>
<feature type="signal peptide" evidence="10">
    <location>
        <begin position="1"/>
        <end position="24"/>
    </location>
</feature>
<dbReference type="AlphaFoldDB" id="A0A9X1ZH12"/>
<evidence type="ECO:0000256" key="6">
    <source>
        <dbReference type="ARBA" id="ARBA00022982"/>
    </source>
</evidence>
<feature type="binding site" description="axial binding residue" evidence="9">
    <location>
        <position position="53"/>
    </location>
    <ligand>
        <name>heme c</name>
        <dbReference type="ChEBI" id="CHEBI:61717"/>
        <label>1</label>
    </ligand>
    <ligandPart>
        <name>Fe</name>
        <dbReference type="ChEBI" id="CHEBI:18248"/>
    </ligandPart>
</feature>
<dbReference type="InterPro" id="IPR009056">
    <property type="entry name" value="Cyt_c-like_dom"/>
</dbReference>
<keyword evidence="2" id="KW-0813">Transport</keyword>
<dbReference type="PIRSF" id="PIRSF000005">
    <property type="entry name" value="Cytochrome_c4"/>
    <property type="match status" value="1"/>
</dbReference>
<feature type="binding site" description="axial binding residue" evidence="9">
    <location>
        <position position="196"/>
    </location>
    <ligand>
        <name>heme c</name>
        <dbReference type="ChEBI" id="CHEBI:61717"/>
        <label>2</label>
    </ligand>
    <ligandPart>
        <name>Fe</name>
        <dbReference type="ChEBI" id="CHEBI:18248"/>
    </ligandPart>
</feature>
<evidence type="ECO:0000256" key="8">
    <source>
        <dbReference type="PIRSR" id="PIRSR000005-1"/>
    </source>
</evidence>
<comment type="caution">
    <text evidence="12">The sequence shown here is derived from an EMBL/GenBank/DDBJ whole genome shotgun (WGS) entry which is preliminary data.</text>
</comment>
<evidence type="ECO:0000256" key="7">
    <source>
        <dbReference type="ARBA" id="ARBA00023004"/>
    </source>
</evidence>
<dbReference type="InterPro" id="IPR036909">
    <property type="entry name" value="Cyt_c-like_dom_sf"/>
</dbReference>
<evidence type="ECO:0000256" key="10">
    <source>
        <dbReference type="SAM" id="SignalP"/>
    </source>
</evidence>
<dbReference type="PROSITE" id="PS51007">
    <property type="entry name" value="CYTC"/>
    <property type="match status" value="2"/>
</dbReference>
<dbReference type="GO" id="GO:0009055">
    <property type="term" value="F:electron transfer activity"/>
    <property type="evidence" value="ECO:0007669"/>
    <property type="project" value="InterPro"/>
</dbReference>
<evidence type="ECO:0000256" key="1">
    <source>
        <dbReference type="ARBA" id="ARBA00004418"/>
    </source>
</evidence>
<feature type="binding site" description="covalent" evidence="8">
    <location>
        <position position="150"/>
    </location>
    <ligand>
        <name>heme c</name>
        <dbReference type="ChEBI" id="CHEBI:61717"/>
        <label>2</label>
    </ligand>
</feature>
<evidence type="ECO:0000256" key="2">
    <source>
        <dbReference type="ARBA" id="ARBA00022448"/>
    </source>
</evidence>
<evidence type="ECO:0000256" key="5">
    <source>
        <dbReference type="ARBA" id="ARBA00022764"/>
    </source>
</evidence>
<feature type="binding site" description="covalent" evidence="8">
    <location>
        <position position="153"/>
    </location>
    <ligand>
        <name>heme c</name>
        <dbReference type="ChEBI" id="CHEBI:61717"/>
        <label>2</label>
    </ligand>
</feature>
<accession>A0A9X1ZH12</accession>
<feature type="domain" description="Cytochrome c" evidence="11">
    <location>
        <begin position="30"/>
        <end position="116"/>
    </location>
</feature>
<dbReference type="EMBL" id="JAKIKP010000003">
    <property type="protein sequence ID" value="MCL1142169.1"/>
    <property type="molecule type" value="Genomic_DNA"/>
</dbReference>
<protein>
    <submittedName>
        <fullName evidence="12">Cytochrome c4</fullName>
    </submittedName>
</protein>
<keyword evidence="13" id="KW-1185">Reference proteome</keyword>
<reference evidence="12" key="1">
    <citation type="submission" date="2022-01" db="EMBL/GenBank/DDBJ databases">
        <title>Whole genome-based taxonomy of the Shewanellaceae.</title>
        <authorList>
            <person name="Martin-Rodriguez A.J."/>
        </authorList>
    </citation>
    <scope>NUCLEOTIDE SEQUENCE</scope>
    <source>
        <strain evidence="12">DSM 16422</strain>
    </source>
</reference>
<dbReference type="GO" id="GO:0005506">
    <property type="term" value="F:iron ion binding"/>
    <property type="evidence" value="ECO:0007669"/>
    <property type="project" value="InterPro"/>
</dbReference>
<evidence type="ECO:0000313" key="13">
    <source>
        <dbReference type="Proteomes" id="UP001139333"/>
    </source>
</evidence>
<dbReference type="Proteomes" id="UP001139333">
    <property type="component" value="Unassembled WGS sequence"/>
</dbReference>
<evidence type="ECO:0000256" key="4">
    <source>
        <dbReference type="ARBA" id="ARBA00022723"/>
    </source>
</evidence>
<dbReference type="PANTHER" id="PTHR33751">
    <property type="entry name" value="CBB3-TYPE CYTOCHROME C OXIDASE SUBUNIT FIXP"/>
    <property type="match status" value="1"/>
</dbReference>
<dbReference type="GO" id="GO:0020037">
    <property type="term" value="F:heme binding"/>
    <property type="evidence" value="ECO:0007669"/>
    <property type="project" value="InterPro"/>
</dbReference>
<evidence type="ECO:0000256" key="3">
    <source>
        <dbReference type="ARBA" id="ARBA00022617"/>
    </source>
</evidence>
<keyword evidence="3 8" id="KW-0349">Heme</keyword>
<feature type="binding site" description="covalent" evidence="8">
    <location>
        <position position="49"/>
    </location>
    <ligand>
        <name>heme c</name>
        <dbReference type="ChEBI" id="CHEBI:61717"/>
        <label>1</label>
    </ligand>
</feature>
<comment type="PTM">
    <text evidence="8">Binds 2 heme c groups covalently per subunit.</text>
</comment>
<feature type="domain" description="Cytochrome c" evidence="11">
    <location>
        <begin position="129"/>
        <end position="219"/>
    </location>
</feature>
<proteinExistence type="predicted"/>
<comment type="subcellular location">
    <subcellularLocation>
        <location evidence="1">Periplasm</location>
    </subcellularLocation>
</comment>
<dbReference type="SUPFAM" id="SSF46626">
    <property type="entry name" value="Cytochrome c"/>
    <property type="match status" value="2"/>
</dbReference>
<feature type="binding site" description="covalent" evidence="8">
    <location>
        <position position="52"/>
    </location>
    <ligand>
        <name>heme c</name>
        <dbReference type="ChEBI" id="CHEBI:61717"/>
        <label>1</label>
    </ligand>
</feature>